<reference evidence="2" key="1">
    <citation type="submission" date="2020-10" db="EMBL/GenBank/DDBJ databases">
        <authorList>
            <person name="Gilroy R."/>
        </authorList>
    </citation>
    <scope>NUCLEOTIDE SEQUENCE</scope>
    <source>
        <strain evidence="2">11300</strain>
    </source>
</reference>
<name>A0A9D1I3Y6_9FIRM</name>
<dbReference type="AlphaFoldDB" id="A0A9D1I3Y6"/>
<keyword evidence="1" id="KW-0812">Transmembrane</keyword>
<gene>
    <name evidence="2" type="ORF">IAD16_04780</name>
</gene>
<keyword evidence="1" id="KW-0472">Membrane</keyword>
<evidence type="ECO:0000313" key="2">
    <source>
        <dbReference type="EMBL" id="HIU27671.1"/>
    </source>
</evidence>
<sequence length="76" mass="8600">MEKMTSARNYTWLMTKSSLVFCVLAPLVRYLVSVIFDTSDGFAQIRDTFLIFFVLAVVMGVSTLALSIMIKRKARS</sequence>
<reference evidence="2" key="2">
    <citation type="journal article" date="2021" name="PeerJ">
        <title>Extensive microbial diversity within the chicken gut microbiome revealed by metagenomics and culture.</title>
        <authorList>
            <person name="Gilroy R."/>
            <person name="Ravi A."/>
            <person name="Getino M."/>
            <person name="Pursley I."/>
            <person name="Horton D.L."/>
            <person name="Alikhan N.F."/>
            <person name="Baker D."/>
            <person name="Gharbi K."/>
            <person name="Hall N."/>
            <person name="Watson M."/>
            <person name="Adriaenssens E.M."/>
            <person name="Foster-Nyarko E."/>
            <person name="Jarju S."/>
            <person name="Secka A."/>
            <person name="Antonio M."/>
            <person name="Oren A."/>
            <person name="Chaudhuri R.R."/>
            <person name="La Ragione R."/>
            <person name="Hildebrand F."/>
            <person name="Pallen M.J."/>
        </authorList>
    </citation>
    <scope>NUCLEOTIDE SEQUENCE</scope>
    <source>
        <strain evidence="2">11300</strain>
    </source>
</reference>
<proteinExistence type="predicted"/>
<accession>A0A9D1I3Y6</accession>
<comment type="caution">
    <text evidence="2">The sequence shown here is derived from an EMBL/GenBank/DDBJ whole genome shotgun (WGS) entry which is preliminary data.</text>
</comment>
<keyword evidence="1" id="KW-1133">Transmembrane helix</keyword>
<organism evidence="2 3">
    <name type="scientific">Candidatus Fimisoma avicola</name>
    <dbReference type="NCBI Taxonomy" id="2840826"/>
    <lineage>
        <taxon>Bacteria</taxon>
        <taxon>Bacillati</taxon>
        <taxon>Bacillota</taxon>
        <taxon>Clostridia</taxon>
        <taxon>Eubacteriales</taxon>
        <taxon>Candidatus Fimisoma</taxon>
    </lineage>
</organism>
<evidence type="ECO:0000313" key="3">
    <source>
        <dbReference type="Proteomes" id="UP000824091"/>
    </source>
</evidence>
<protein>
    <submittedName>
        <fullName evidence="2">Uncharacterized protein</fullName>
    </submittedName>
</protein>
<dbReference type="Proteomes" id="UP000824091">
    <property type="component" value="Unassembled WGS sequence"/>
</dbReference>
<dbReference type="EMBL" id="DVMO01000070">
    <property type="protein sequence ID" value="HIU27671.1"/>
    <property type="molecule type" value="Genomic_DNA"/>
</dbReference>
<feature type="transmembrane region" description="Helical" evidence="1">
    <location>
        <begin position="49"/>
        <end position="70"/>
    </location>
</feature>
<evidence type="ECO:0000256" key="1">
    <source>
        <dbReference type="SAM" id="Phobius"/>
    </source>
</evidence>